<dbReference type="AlphaFoldDB" id="A0A1X7U588"/>
<accession>A0A1X7U588</accession>
<dbReference type="InParanoid" id="A0A1X7U588"/>
<name>A0A1X7U588_AMPQE</name>
<sequence>MILTVLIDAVALHVKDRVPHVEEGVGFHPVQIVFLFLYSLVQCFVLVYPCLRAAGVTRTRQRVIRKISDEAYKFTNLPEGVISEFIESMKRRKFGFRFRIMCASITFNLNIAYLSIAFGFVGIVVSLVNSVTS</sequence>
<evidence type="ECO:0000313" key="2">
    <source>
        <dbReference type="EnsemblMetazoa" id="Aqu2.1.22915_001"/>
    </source>
</evidence>
<dbReference type="EnsemblMetazoa" id="Aqu2.1.22915_001">
    <property type="protein sequence ID" value="Aqu2.1.22915_001"/>
    <property type="gene ID" value="Aqu2.1.22915"/>
</dbReference>
<keyword evidence="1" id="KW-1133">Transmembrane helix</keyword>
<feature type="transmembrane region" description="Helical" evidence="1">
    <location>
        <begin position="32"/>
        <end position="51"/>
    </location>
</feature>
<proteinExistence type="predicted"/>
<keyword evidence="1" id="KW-0812">Transmembrane</keyword>
<dbReference type="OrthoDB" id="8123973at2759"/>
<protein>
    <submittedName>
        <fullName evidence="2">Uncharacterized protein</fullName>
    </submittedName>
</protein>
<reference evidence="2" key="1">
    <citation type="submission" date="2017-05" db="UniProtKB">
        <authorList>
            <consortium name="EnsemblMetazoa"/>
        </authorList>
    </citation>
    <scope>IDENTIFICATION</scope>
</reference>
<evidence type="ECO:0000256" key="1">
    <source>
        <dbReference type="SAM" id="Phobius"/>
    </source>
</evidence>
<keyword evidence="1" id="KW-0472">Membrane</keyword>
<organism evidence="2">
    <name type="scientific">Amphimedon queenslandica</name>
    <name type="common">Sponge</name>
    <dbReference type="NCBI Taxonomy" id="400682"/>
    <lineage>
        <taxon>Eukaryota</taxon>
        <taxon>Metazoa</taxon>
        <taxon>Porifera</taxon>
        <taxon>Demospongiae</taxon>
        <taxon>Heteroscleromorpha</taxon>
        <taxon>Haplosclerida</taxon>
        <taxon>Niphatidae</taxon>
        <taxon>Amphimedon</taxon>
    </lineage>
</organism>
<feature type="transmembrane region" description="Helical" evidence="1">
    <location>
        <begin position="98"/>
        <end position="128"/>
    </location>
</feature>